<dbReference type="CDD" id="cd17546">
    <property type="entry name" value="REC_hyHK_CKI1_RcsC-like"/>
    <property type="match status" value="1"/>
</dbReference>
<dbReference type="InterPro" id="IPR011006">
    <property type="entry name" value="CheY-like_superfamily"/>
</dbReference>
<proteinExistence type="predicted"/>
<dbReference type="AlphaFoldDB" id="A0A0F4PZD4"/>
<dbReference type="OrthoDB" id="9802426at2"/>
<evidence type="ECO:0000313" key="5">
    <source>
        <dbReference type="Proteomes" id="UP000033664"/>
    </source>
</evidence>
<dbReference type="Gene3D" id="3.40.50.2300">
    <property type="match status" value="1"/>
</dbReference>
<evidence type="ECO:0000256" key="2">
    <source>
        <dbReference type="PROSITE-ProRule" id="PRU00169"/>
    </source>
</evidence>
<protein>
    <recommendedName>
        <fullName evidence="3">Response regulatory domain-containing protein</fullName>
    </recommendedName>
</protein>
<dbReference type="PANTHER" id="PTHR44591:SF3">
    <property type="entry name" value="RESPONSE REGULATORY DOMAIN-CONTAINING PROTEIN"/>
    <property type="match status" value="1"/>
</dbReference>
<gene>
    <name evidence="4" type="ORF">TW72_04870</name>
</gene>
<accession>A0A0F4PZD4</accession>
<dbReference type="PROSITE" id="PS50110">
    <property type="entry name" value="RESPONSE_REGULATORY"/>
    <property type="match status" value="1"/>
</dbReference>
<comment type="caution">
    <text evidence="4">The sequence shown here is derived from an EMBL/GenBank/DDBJ whole genome shotgun (WGS) entry which is preliminary data.</text>
</comment>
<evidence type="ECO:0000313" key="4">
    <source>
        <dbReference type="EMBL" id="KJZ01174.1"/>
    </source>
</evidence>
<dbReference type="Pfam" id="PF00072">
    <property type="entry name" value="Response_reg"/>
    <property type="match status" value="1"/>
</dbReference>
<feature type="domain" description="Response regulatory" evidence="3">
    <location>
        <begin position="269"/>
        <end position="386"/>
    </location>
</feature>
<reference evidence="4 5" key="1">
    <citation type="journal article" date="2015" name="BMC Genomics">
        <title>Genome mining reveals unlocked bioactive potential of marine Gram-negative bacteria.</title>
        <authorList>
            <person name="Machado H."/>
            <person name="Sonnenschein E.C."/>
            <person name="Melchiorsen J."/>
            <person name="Gram L."/>
        </authorList>
    </citation>
    <scope>NUCLEOTIDE SEQUENCE [LARGE SCALE GENOMIC DNA]</scope>
    <source>
        <strain evidence="4 5">S3137</strain>
    </source>
</reference>
<keyword evidence="5" id="KW-1185">Reference proteome</keyword>
<dbReference type="SMART" id="SM00448">
    <property type="entry name" value="REC"/>
    <property type="match status" value="1"/>
</dbReference>
<feature type="modified residue" description="4-aspartylphosphate" evidence="2">
    <location>
        <position position="318"/>
    </location>
</feature>
<dbReference type="Proteomes" id="UP000033664">
    <property type="component" value="Unassembled WGS sequence"/>
</dbReference>
<dbReference type="GeneID" id="58227820"/>
<name>A0A0F4PZD4_9GAMM</name>
<dbReference type="EMBL" id="JXXZ01000004">
    <property type="protein sequence ID" value="KJZ01174.1"/>
    <property type="molecule type" value="Genomic_DNA"/>
</dbReference>
<keyword evidence="1 2" id="KW-0597">Phosphoprotein</keyword>
<dbReference type="PATRIC" id="fig|151081.8.peg.146"/>
<dbReference type="SUPFAM" id="SSF52172">
    <property type="entry name" value="CheY-like"/>
    <property type="match status" value="1"/>
</dbReference>
<dbReference type="PANTHER" id="PTHR44591">
    <property type="entry name" value="STRESS RESPONSE REGULATOR PROTEIN 1"/>
    <property type="match status" value="1"/>
</dbReference>
<organism evidence="4 5">
    <name type="scientific">Pseudoalteromonas ruthenica</name>
    <dbReference type="NCBI Taxonomy" id="151081"/>
    <lineage>
        <taxon>Bacteria</taxon>
        <taxon>Pseudomonadati</taxon>
        <taxon>Pseudomonadota</taxon>
        <taxon>Gammaproteobacteria</taxon>
        <taxon>Alteromonadales</taxon>
        <taxon>Pseudoalteromonadaceae</taxon>
        <taxon>Pseudoalteromonas</taxon>
    </lineage>
</organism>
<dbReference type="GO" id="GO:0000160">
    <property type="term" value="P:phosphorelay signal transduction system"/>
    <property type="evidence" value="ECO:0007669"/>
    <property type="project" value="InterPro"/>
</dbReference>
<dbReference type="eggNOG" id="COG0745">
    <property type="taxonomic scope" value="Bacteria"/>
</dbReference>
<evidence type="ECO:0000256" key="1">
    <source>
        <dbReference type="ARBA" id="ARBA00022553"/>
    </source>
</evidence>
<evidence type="ECO:0000259" key="3">
    <source>
        <dbReference type="PROSITE" id="PS50110"/>
    </source>
</evidence>
<dbReference type="InterPro" id="IPR050595">
    <property type="entry name" value="Bact_response_regulator"/>
</dbReference>
<sequence>MYDNLKNHQHYAVTLYTPDKDIDQHAIDVLSRHFDHILVTSDKQQLLTAVSQSPAVVVFMSFEHFADALQFYYTHLEPMQRTPPTFKVAYLIARKDEADAYHAFAIDAIDDYVVVRPLYEVHRPILVATTLMRQLGVVAASKQAKKAHFQQLHLSAKVEQQMLEGLRHKKALKEAFTHSINELQAHIADQSQHLGDDGEQVDVKEVKALLSRLCSDELRPMLLHLQQQALDLLEQCLLSRSQQSGDTAETSKATNESVQPCVKDAQVNNVLLVDHDEVSLQLSARCLAHYQCQVVEVLNGREALKLLQQHAFDLIVLDINLDDSDGINIAYQIQHNQGTNQQTPLILMVKQLCSVTKQRAKDAGFEVLLEKPLTMKSLDSALTQLQRRLALKE</sequence>
<dbReference type="InterPro" id="IPR001789">
    <property type="entry name" value="Sig_transdc_resp-reg_receiver"/>
</dbReference>
<dbReference type="RefSeq" id="WP_045978140.1">
    <property type="nucleotide sequence ID" value="NZ_JXXY01000001.1"/>
</dbReference>